<dbReference type="Proteomes" id="UP000295680">
    <property type="component" value="Unassembled WGS sequence"/>
</dbReference>
<dbReference type="InterPro" id="IPR029058">
    <property type="entry name" value="AB_hydrolase_fold"/>
</dbReference>
<keyword evidence="1" id="KW-0732">Signal</keyword>
<feature type="chain" id="PRO_5020641372" evidence="1">
    <location>
        <begin position="25"/>
        <end position="314"/>
    </location>
</feature>
<dbReference type="SUPFAM" id="SSF53474">
    <property type="entry name" value="alpha/beta-Hydrolases"/>
    <property type="match status" value="1"/>
</dbReference>
<accession>A0A4R2INK2</accession>
<dbReference type="AlphaFoldDB" id="A0A4R2INK2"/>
<dbReference type="Gene3D" id="3.40.50.1820">
    <property type="entry name" value="alpha/beta hydrolase"/>
    <property type="match status" value="1"/>
</dbReference>
<sequence length="314" mass="34378">MRFRGLLLAFVVLVNLLVTLPAAAQTAGAWIVRSQQLDDRLVELTVHSDAVGHDVGVRLLLPPDWQRFPHRAWPTLYLLHGCCDGDTGYRSWTTKTDVEAFTARTDVLIVMPEGGTGGFYTNWNTGPAWETFHLTELRRLLEQRFRSGHQRVVAGLSMGGFGALSYAARHPGFFRAAASFSGVVHTTYQGTRSTNLVQSIARGAGADPRTLWGDPVADAATWTAHNPFDLAGRLRGIPVYLSAGNGQPGPFDPPGSGVDGLEQLLGEQSVATADQLRAKHVNVTTDFYGPGHHDWPYWQRALHNSFPMLLAALR</sequence>
<dbReference type="RefSeq" id="WP_132125844.1">
    <property type="nucleotide sequence ID" value="NZ_SLWS01000018.1"/>
</dbReference>
<feature type="signal peptide" evidence="1">
    <location>
        <begin position="1"/>
        <end position="24"/>
    </location>
</feature>
<dbReference type="PANTHER" id="PTHR48098:SF1">
    <property type="entry name" value="DIACYLGLYCEROL ACYLTRANSFERASE_MYCOLYLTRANSFERASE AG85A"/>
    <property type="match status" value="1"/>
</dbReference>
<dbReference type="EMBL" id="SLWS01000018">
    <property type="protein sequence ID" value="TCO46723.1"/>
    <property type="molecule type" value="Genomic_DNA"/>
</dbReference>
<gene>
    <name evidence="2" type="ORF">EV192_118118</name>
</gene>
<dbReference type="OrthoDB" id="4510758at2"/>
<evidence type="ECO:0000313" key="2">
    <source>
        <dbReference type="EMBL" id="TCO46723.1"/>
    </source>
</evidence>
<evidence type="ECO:0000256" key="1">
    <source>
        <dbReference type="SAM" id="SignalP"/>
    </source>
</evidence>
<comment type="caution">
    <text evidence="2">The sequence shown here is derived from an EMBL/GenBank/DDBJ whole genome shotgun (WGS) entry which is preliminary data.</text>
</comment>
<dbReference type="GO" id="GO:0016787">
    <property type="term" value="F:hydrolase activity"/>
    <property type="evidence" value="ECO:0007669"/>
    <property type="project" value="UniProtKB-KW"/>
</dbReference>
<dbReference type="GO" id="GO:0016747">
    <property type="term" value="F:acyltransferase activity, transferring groups other than amino-acyl groups"/>
    <property type="evidence" value="ECO:0007669"/>
    <property type="project" value="TreeGrafter"/>
</dbReference>
<reference evidence="2 3" key="1">
    <citation type="submission" date="2019-03" db="EMBL/GenBank/DDBJ databases">
        <title>Genomic Encyclopedia of Type Strains, Phase IV (KMG-IV): sequencing the most valuable type-strain genomes for metagenomic binning, comparative biology and taxonomic classification.</title>
        <authorList>
            <person name="Goeker M."/>
        </authorList>
    </citation>
    <scope>NUCLEOTIDE SEQUENCE [LARGE SCALE GENOMIC DNA]</scope>
    <source>
        <strain evidence="2 3">DSM 45934</strain>
    </source>
</reference>
<evidence type="ECO:0000313" key="3">
    <source>
        <dbReference type="Proteomes" id="UP000295680"/>
    </source>
</evidence>
<keyword evidence="2" id="KW-0378">Hydrolase</keyword>
<organism evidence="2 3">
    <name type="scientific">Actinocrispum wychmicini</name>
    <dbReference type="NCBI Taxonomy" id="1213861"/>
    <lineage>
        <taxon>Bacteria</taxon>
        <taxon>Bacillati</taxon>
        <taxon>Actinomycetota</taxon>
        <taxon>Actinomycetes</taxon>
        <taxon>Pseudonocardiales</taxon>
        <taxon>Pseudonocardiaceae</taxon>
        <taxon>Actinocrispum</taxon>
    </lineage>
</organism>
<dbReference type="Pfam" id="PF00756">
    <property type="entry name" value="Esterase"/>
    <property type="match status" value="1"/>
</dbReference>
<dbReference type="PANTHER" id="PTHR48098">
    <property type="entry name" value="ENTEROCHELIN ESTERASE-RELATED"/>
    <property type="match status" value="1"/>
</dbReference>
<keyword evidence="3" id="KW-1185">Reference proteome</keyword>
<name>A0A4R2INK2_9PSEU</name>
<dbReference type="InterPro" id="IPR050583">
    <property type="entry name" value="Mycobacterial_A85_antigen"/>
</dbReference>
<proteinExistence type="predicted"/>
<protein>
    <submittedName>
        <fullName evidence="2">S-formylglutathione hydrolase FrmB</fullName>
    </submittedName>
</protein>
<dbReference type="InterPro" id="IPR000801">
    <property type="entry name" value="Esterase-like"/>
</dbReference>